<name>A0A7Y9J405_9PSEU</name>
<reference evidence="1 2" key="1">
    <citation type="submission" date="2020-07" db="EMBL/GenBank/DDBJ databases">
        <title>Sequencing the genomes of 1000 actinobacteria strains.</title>
        <authorList>
            <person name="Klenk H.-P."/>
        </authorList>
    </citation>
    <scope>NUCLEOTIDE SEQUENCE [LARGE SCALE GENOMIC DNA]</scope>
    <source>
        <strain evidence="1 2">DSM 45772</strain>
    </source>
</reference>
<comment type="caution">
    <text evidence="1">The sequence shown here is derived from an EMBL/GenBank/DDBJ whole genome shotgun (WGS) entry which is preliminary data.</text>
</comment>
<dbReference type="SUPFAM" id="SSF53335">
    <property type="entry name" value="S-adenosyl-L-methionine-dependent methyltransferases"/>
    <property type="match status" value="1"/>
</dbReference>
<sequence length="173" mass="19926">MSVLDLGGTIEYWESAPVKPNDLTIVNLLPARDGQMQGDACDPPSAVLNRRFDLIVSNSVLEHVGGHYRRQQLAEVVRNNGDRHWVQTPYRYFPVEPHWLFPGLQFLPFAARVKVTQNWPMGHMQERDEYGAVELVHEVELVSRRQMSSYFPESTVWFERFAGLPKSLVAFKD</sequence>
<evidence type="ECO:0000313" key="1">
    <source>
        <dbReference type="EMBL" id="NYD34552.1"/>
    </source>
</evidence>
<dbReference type="EMBL" id="JACCBN010000001">
    <property type="protein sequence ID" value="NYD34552.1"/>
    <property type="molecule type" value="Genomic_DNA"/>
</dbReference>
<dbReference type="RefSeq" id="WP_246325521.1">
    <property type="nucleotide sequence ID" value="NZ_JACCBN010000001.1"/>
</dbReference>
<evidence type="ECO:0008006" key="3">
    <source>
        <dbReference type="Google" id="ProtNLM"/>
    </source>
</evidence>
<dbReference type="Proteomes" id="UP000535890">
    <property type="component" value="Unassembled WGS sequence"/>
</dbReference>
<dbReference type="InterPro" id="IPR029063">
    <property type="entry name" value="SAM-dependent_MTases_sf"/>
</dbReference>
<accession>A0A7Y9J405</accession>
<gene>
    <name evidence="1" type="ORF">BJ983_000654</name>
</gene>
<keyword evidence="2" id="KW-1185">Reference proteome</keyword>
<organism evidence="1 2">
    <name type="scientific">Actinomycetospora corticicola</name>
    <dbReference type="NCBI Taxonomy" id="663602"/>
    <lineage>
        <taxon>Bacteria</taxon>
        <taxon>Bacillati</taxon>
        <taxon>Actinomycetota</taxon>
        <taxon>Actinomycetes</taxon>
        <taxon>Pseudonocardiales</taxon>
        <taxon>Pseudonocardiaceae</taxon>
        <taxon>Actinomycetospora</taxon>
    </lineage>
</organism>
<evidence type="ECO:0000313" key="2">
    <source>
        <dbReference type="Proteomes" id="UP000535890"/>
    </source>
</evidence>
<protein>
    <recommendedName>
        <fullName evidence="3">Methyltransferase family protein</fullName>
    </recommendedName>
</protein>
<dbReference type="AlphaFoldDB" id="A0A7Y9J405"/>
<proteinExistence type="predicted"/>